<sequence>MRIQVKYPTLLSKRTPPKFVAAPLEHFYAPSVLARFSEPPYPGPVALAKHLLSRELRGISAERLVAKYGDEYPRQLFSATVLERAVLAPLREQGYITVEESRDLGHPDVSSTAGDPRPRRRGVALLYRLSEKSRPFTLDADQLNELRIQKEDCARRARARVGESGAQPAAGPRTGDQEGGLSGGDSVERKVDAYFKRVDAASTPGERTALFVKMMQGKVEVDKNIHDYRPLARGTSADGASTNDRSRRDGETAARRQC</sequence>
<dbReference type="Proteomes" id="UP000673691">
    <property type="component" value="Unassembled WGS sequence"/>
</dbReference>
<accession>A0A8H8A0H2</accession>
<feature type="region of interest" description="Disordered" evidence="1">
    <location>
        <begin position="157"/>
        <end position="186"/>
    </location>
</feature>
<gene>
    <name evidence="2" type="ORF">BJ554DRAFT_3732</name>
</gene>
<feature type="region of interest" description="Disordered" evidence="1">
    <location>
        <begin position="222"/>
        <end position="258"/>
    </location>
</feature>
<keyword evidence="3" id="KW-1185">Reference proteome</keyword>
<evidence type="ECO:0000313" key="2">
    <source>
        <dbReference type="EMBL" id="KAG5462747.1"/>
    </source>
</evidence>
<organism evidence="2 3">
    <name type="scientific">Olpidium bornovanus</name>
    <dbReference type="NCBI Taxonomy" id="278681"/>
    <lineage>
        <taxon>Eukaryota</taxon>
        <taxon>Fungi</taxon>
        <taxon>Fungi incertae sedis</taxon>
        <taxon>Olpidiomycota</taxon>
        <taxon>Olpidiomycotina</taxon>
        <taxon>Olpidiomycetes</taxon>
        <taxon>Olpidiales</taxon>
        <taxon>Olpidiaceae</taxon>
        <taxon>Olpidium</taxon>
    </lineage>
</organism>
<proteinExistence type="predicted"/>
<evidence type="ECO:0000313" key="3">
    <source>
        <dbReference type="Proteomes" id="UP000673691"/>
    </source>
</evidence>
<reference evidence="2 3" key="1">
    <citation type="journal article" name="Sci. Rep.">
        <title>Genome-scale phylogenetic analyses confirm Olpidium as the closest living zoosporic fungus to the non-flagellated, terrestrial fungi.</title>
        <authorList>
            <person name="Chang Y."/>
            <person name="Rochon D."/>
            <person name="Sekimoto S."/>
            <person name="Wang Y."/>
            <person name="Chovatia M."/>
            <person name="Sandor L."/>
            <person name="Salamov A."/>
            <person name="Grigoriev I.V."/>
            <person name="Stajich J.E."/>
            <person name="Spatafora J.W."/>
        </authorList>
    </citation>
    <scope>NUCLEOTIDE SEQUENCE [LARGE SCALE GENOMIC DNA]</scope>
    <source>
        <strain evidence="2">S191</strain>
    </source>
</reference>
<comment type="caution">
    <text evidence="2">The sequence shown here is derived from an EMBL/GenBank/DDBJ whole genome shotgun (WGS) entry which is preliminary data.</text>
</comment>
<name>A0A8H8A0H2_9FUNG</name>
<feature type="compositionally biased region" description="Basic and acidic residues" evidence="1">
    <location>
        <begin position="244"/>
        <end position="258"/>
    </location>
</feature>
<evidence type="ECO:0000256" key="1">
    <source>
        <dbReference type="SAM" id="MobiDB-lite"/>
    </source>
</evidence>
<dbReference type="EMBL" id="JAEFCI010001673">
    <property type="protein sequence ID" value="KAG5462747.1"/>
    <property type="molecule type" value="Genomic_DNA"/>
</dbReference>
<protein>
    <submittedName>
        <fullName evidence="2">Uncharacterized protein</fullName>
    </submittedName>
</protein>
<dbReference type="AlphaFoldDB" id="A0A8H8A0H2"/>